<keyword evidence="3" id="KW-0804">Transcription</keyword>
<dbReference type="Pfam" id="PF07729">
    <property type="entry name" value="FCD"/>
    <property type="match status" value="1"/>
</dbReference>
<feature type="domain" description="HTH gntR-type" evidence="4">
    <location>
        <begin position="1"/>
        <end position="67"/>
    </location>
</feature>
<dbReference type="Pfam" id="PF00392">
    <property type="entry name" value="GntR"/>
    <property type="match status" value="1"/>
</dbReference>
<evidence type="ECO:0000313" key="6">
    <source>
        <dbReference type="Proteomes" id="UP001157160"/>
    </source>
</evidence>
<dbReference type="Gene3D" id="1.10.10.10">
    <property type="entry name" value="Winged helix-like DNA-binding domain superfamily/Winged helix DNA-binding domain"/>
    <property type="match status" value="1"/>
</dbReference>
<dbReference type="CDD" id="cd07377">
    <property type="entry name" value="WHTH_GntR"/>
    <property type="match status" value="1"/>
</dbReference>
<sequence>MTPDVIADRIAQAIRDGEYPSGAGLVQEDLAKRFGVSRNPVREALRLLEARGVVTIRGGEGATVRALSQDDLDEIYALRIAIEPTIAAAVVDGSTKRSIDRLEQQAEAMRRLDDDVEWMRRNFDFHVALYELAERPRTASVLTELLAATQPYSRRNIHQLGGREQADIDHGDMVAALRAGDGDALAACLVRHLEIAVERLKSIDEPPA</sequence>
<dbReference type="SMART" id="SM00895">
    <property type="entry name" value="FCD"/>
    <property type="match status" value="1"/>
</dbReference>
<reference evidence="5 6" key="1">
    <citation type="journal article" date="2014" name="Int. J. Syst. Evol. Microbiol.">
        <title>Complete genome sequence of Corynebacterium casei LMG S-19264T (=DSM 44701T), isolated from a smear-ripened cheese.</title>
        <authorList>
            <consortium name="US DOE Joint Genome Institute (JGI-PGF)"/>
            <person name="Walter F."/>
            <person name="Albersmeier A."/>
            <person name="Kalinowski J."/>
            <person name="Ruckert C."/>
        </authorList>
    </citation>
    <scope>NUCLEOTIDE SEQUENCE [LARGE SCALE GENOMIC DNA]</scope>
    <source>
        <strain evidence="5 6">NBRC 112289</strain>
    </source>
</reference>
<organism evidence="5 6">
    <name type="scientific">Arenivirga flava</name>
    <dbReference type="NCBI Taxonomy" id="1930060"/>
    <lineage>
        <taxon>Bacteria</taxon>
        <taxon>Bacillati</taxon>
        <taxon>Actinomycetota</taxon>
        <taxon>Actinomycetes</taxon>
        <taxon>Micrococcales</taxon>
        <taxon>Microbacteriaceae</taxon>
        <taxon>Arenivirga</taxon>
    </lineage>
</organism>
<dbReference type="SUPFAM" id="SSF46785">
    <property type="entry name" value="Winged helix' DNA-binding domain"/>
    <property type="match status" value="1"/>
</dbReference>
<dbReference type="SUPFAM" id="SSF48008">
    <property type="entry name" value="GntR ligand-binding domain-like"/>
    <property type="match status" value="1"/>
</dbReference>
<dbReference type="AlphaFoldDB" id="A0AA37UHB8"/>
<keyword evidence="2" id="KW-0238">DNA-binding</keyword>
<dbReference type="InterPro" id="IPR036388">
    <property type="entry name" value="WH-like_DNA-bd_sf"/>
</dbReference>
<keyword evidence="1" id="KW-0805">Transcription regulation</keyword>
<comment type="caution">
    <text evidence="5">The sequence shown here is derived from an EMBL/GenBank/DDBJ whole genome shotgun (WGS) entry which is preliminary data.</text>
</comment>
<evidence type="ECO:0000313" key="5">
    <source>
        <dbReference type="EMBL" id="GMA28778.1"/>
    </source>
</evidence>
<dbReference type="Gene3D" id="1.20.120.530">
    <property type="entry name" value="GntR ligand-binding domain-like"/>
    <property type="match status" value="1"/>
</dbReference>
<dbReference type="PROSITE" id="PS50949">
    <property type="entry name" value="HTH_GNTR"/>
    <property type="match status" value="1"/>
</dbReference>
<dbReference type="InterPro" id="IPR000524">
    <property type="entry name" value="Tscrpt_reg_HTH_GntR"/>
</dbReference>
<dbReference type="InterPro" id="IPR036390">
    <property type="entry name" value="WH_DNA-bd_sf"/>
</dbReference>
<dbReference type="Proteomes" id="UP001157160">
    <property type="component" value="Unassembled WGS sequence"/>
</dbReference>
<dbReference type="PANTHER" id="PTHR43537">
    <property type="entry name" value="TRANSCRIPTIONAL REGULATOR, GNTR FAMILY"/>
    <property type="match status" value="1"/>
</dbReference>
<evidence type="ECO:0000256" key="2">
    <source>
        <dbReference type="ARBA" id="ARBA00023125"/>
    </source>
</evidence>
<dbReference type="InterPro" id="IPR008920">
    <property type="entry name" value="TF_FadR/GntR_C"/>
</dbReference>
<dbReference type="EMBL" id="BSUL01000001">
    <property type="protein sequence ID" value="GMA28778.1"/>
    <property type="molecule type" value="Genomic_DNA"/>
</dbReference>
<evidence type="ECO:0000259" key="4">
    <source>
        <dbReference type="PROSITE" id="PS50949"/>
    </source>
</evidence>
<protein>
    <submittedName>
        <fullName evidence="5">Transcriptional regulator</fullName>
    </submittedName>
</protein>
<dbReference type="SMART" id="SM00345">
    <property type="entry name" value="HTH_GNTR"/>
    <property type="match status" value="1"/>
</dbReference>
<dbReference type="GO" id="GO:0003700">
    <property type="term" value="F:DNA-binding transcription factor activity"/>
    <property type="evidence" value="ECO:0007669"/>
    <property type="project" value="InterPro"/>
</dbReference>
<dbReference type="PRINTS" id="PR00035">
    <property type="entry name" value="HTHGNTR"/>
</dbReference>
<accession>A0AA37UHB8</accession>
<dbReference type="InterPro" id="IPR011711">
    <property type="entry name" value="GntR_C"/>
</dbReference>
<evidence type="ECO:0000256" key="1">
    <source>
        <dbReference type="ARBA" id="ARBA00023015"/>
    </source>
</evidence>
<keyword evidence="6" id="KW-1185">Reference proteome</keyword>
<dbReference type="GO" id="GO:0003677">
    <property type="term" value="F:DNA binding"/>
    <property type="evidence" value="ECO:0007669"/>
    <property type="project" value="UniProtKB-KW"/>
</dbReference>
<evidence type="ECO:0000256" key="3">
    <source>
        <dbReference type="ARBA" id="ARBA00023163"/>
    </source>
</evidence>
<gene>
    <name evidence="5" type="ORF">GCM10025874_20310</name>
</gene>
<name>A0AA37UHB8_9MICO</name>
<dbReference type="PANTHER" id="PTHR43537:SF5">
    <property type="entry name" value="UXU OPERON TRANSCRIPTIONAL REGULATOR"/>
    <property type="match status" value="1"/>
</dbReference>
<proteinExistence type="predicted"/>